<evidence type="ECO:0000256" key="6">
    <source>
        <dbReference type="ARBA" id="ARBA00022989"/>
    </source>
</evidence>
<keyword evidence="4" id="KW-0133">Cell shape</keyword>
<dbReference type="EMBL" id="CP146240">
    <property type="protein sequence ID" value="WWS85731.1"/>
    <property type="molecule type" value="Genomic_DNA"/>
</dbReference>
<sequence length="211" mass="22392">MLSQREAAMTHQQTHSDSGSETTRDGRRTRTLPTAAIATGVVSLILLVALAVPYYALQNPWLIPVFVLGAAAAIGGIVLARRARRAPSDERRTAGLGLAAALAALLLALILLIVFLSGLWSPPLNKVFLEGTGPQSGVTATFSSDTETRTLPWPAVGNAQYTTSESSAWITITAPTDSDDQTVGCKIYWNDELVVEETSDSGTVSCEYDAD</sequence>
<reference evidence="10 11" key="1">
    <citation type="submission" date="2024-02" db="EMBL/GenBank/DDBJ databases">
        <authorList>
            <person name="Alasadi S."/>
            <person name="Hussein S.A."/>
        </authorList>
    </citation>
    <scope>NUCLEOTIDE SEQUENCE [LARGE SCALE GENOMIC DNA]</scope>
    <source>
        <strain evidence="10 11">GJ_SRA_44_2022</strain>
    </source>
</reference>
<evidence type="ECO:0000313" key="10">
    <source>
        <dbReference type="EMBL" id="WWS85731.1"/>
    </source>
</evidence>
<comment type="subcellular location">
    <subcellularLocation>
        <location evidence="1">Cell membrane</location>
        <topology evidence="1">Multi-pass membrane protein</topology>
    </subcellularLocation>
</comment>
<evidence type="ECO:0000313" key="11">
    <source>
        <dbReference type="Proteomes" id="UP001377573"/>
    </source>
</evidence>
<keyword evidence="5" id="KW-0573">Peptidoglycan synthesis</keyword>
<evidence type="ECO:0000256" key="8">
    <source>
        <dbReference type="SAM" id="MobiDB-lite"/>
    </source>
</evidence>
<dbReference type="InterPro" id="IPR004268">
    <property type="entry name" value="MurJ"/>
</dbReference>
<keyword evidence="11" id="KW-1185">Reference proteome</keyword>
<keyword evidence="2" id="KW-1003">Cell membrane</keyword>
<dbReference type="Gene3D" id="1.20.1250.20">
    <property type="entry name" value="MFS general substrate transporter like domains"/>
    <property type="match status" value="1"/>
</dbReference>
<keyword evidence="6 9" id="KW-1133">Transmembrane helix</keyword>
<evidence type="ECO:0000256" key="5">
    <source>
        <dbReference type="ARBA" id="ARBA00022984"/>
    </source>
</evidence>
<evidence type="ECO:0000256" key="2">
    <source>
        <dbReference type="ARBA" id="ARBA00022475"/>
    </source>
</evidence>
<feature type="transmembrane region" description="Helical" evidence="9">
    <location>
        <begin position="34"/>
        <end position="55"/>
    </location>
</feature>
<evidence type="ECO:0000256" key="4">
    <source>
        <dbReference type="ARBA" id="ARBA00022960"/>
    </source>
</evidence>
<dbReference type="RefSeq" id="WP_025102870.1">
    <property type="nucleotide sequence ID" value="NZ_CP064873.1"/>
</dbReference>
<feature type="region of interest" description="Disordered" evidence="8">
    <location>
        <begin position="1"/>
        <end position="29"/>
    </location>
</feature>
<feature type="compositionally biased region" description="Polar residues" evidence="8">
    <location>
        <begin position="10"/>
        <end position="21"/>
    </location>
</feature>
<evidence type="ECO:0000256" key="3">
    <source>
        <dbReference type="ARBA" id="ARBA00022692"/>
    </source>
</evidence>
<dbReference type="InterPro" id="IPR036259">
    <property type="entry name" value="MFS_trans_sf"/>
</dbReference>
<organism evidence="10 11">
    <name type="scientific">Microbacterium paraoxydans</name>
    <dbReference type="NCBI Taxonomy" id="199592"/>
    <lineage>
        <taxon>Bacteria</taxon>
        <taxon>Bacillati</taxon>
        <taxon>Actinomycetota</taxon>
        <taxon>Actinomycetes</taxon>
        <taxon>Micrococcales</taxon>
        <taxon>Microbacteriaceae</taxon>
        <taxon>Microbacterium</taxon>
    </lineage>
</organism>
<feature type="transmembrane region" description="Helical" evidence="9">
    <location>
        <begin position="61"/>
        <end position="81"/>
    </location>
</feature>
<protein>
    <recommendedName>
        <fullName evidence="12">Ig-like domain-containing protein</fullName>
    </recommendedName>
</protein>
<keyword evidence="3 9" id="KW-0812">Transmembrane</keyword>
<evidence type="ECO:0000256" key="9">
    <source>
        <dbReference type="SAM" id="Phobius"/>
    </source>
</evidence>
<gene>
    <name evidence="10" type="ORF">V8Z62_05755</name>
</gene>
<dbReference type="PRINTS" id="PR01806">
    <property type="entry name" value="VIRFACTRMVIN"/>
</dbReference>
<name>A0ABZ2HWU6_9MICO</name>
<accession>A0ABZ2HWU6</accession>
<evidence type="ECO:0000256" key="1">
    <source>
        <dbReference type="ARBA" id="ARBA00004651"/>
    </source>
</evidence>
<dbReference type="Proteomes" id="UP001377573">
    <property type="component" value="Chromosome"/>
</dbReference>
<keyword evidence="7 9" id="KW-0472">Membrane</keyword>
<evidence type="ECO:0008006" key="12">
    <source>
        <dbReference type="Google" id="ProtNLM"/>
    </source>
</evidence>
<proteinExistence type="predicted"/>
<feature type="transmembrane region" description="Helical" evidence="9">
    <location>
        <begin position="93"/>
        <end position="120"/>
    </location>
</feature>
<evidence type="ECO:0000256" key="7">
    <source>
        <dbReference type="ARBA" id="ARBA00023136"/>
    </source>
</evidence>